<keyword evidence="4" id="KW-1185">Reference proteome</keyword>
<organism evidence="3 4">
    <name type="scientific">Thermus aquaticus (strain ATCC BAA-2747 / Y51MC23)</name>
    <dbReference type="NCBI Taxonomy" id="498848"/>
    <lineage>
        <taxon>Bacteria</taxon>
        <taxon>Thermotogati</taxon>
        <taxon>Deinococcota</taxon>
        <taxon>Deinococci</taxon>
        <taxon>Thermales</taxon>
        <taxon>Thermaceae</taxon>
        <taxon>Thermus</taxon>
    </lineage>
</organism>
<dbReference type="SUPFAM" id="SSF109854">
    <property type="entry name" value="DinB/YfiT-like putative metalloenzymes"/>
    <property type="match status" value="1"/>
</dbReference>
<dbReference type="RefSeq" id="WP_003048657.1">
    <property type="nucleotide sequence ID" value="NZ_CP010822.1"/>
</dbReference>
<evidence type="ECO:0000256" key="1">
    <source>
        <dbReference type="ARBA" id="ARBA00008635"/>
    </source>
</evidence>
<dbReference type="InterPro" id="IPR007837">
    <property type="entry name" value="DinB"/>
</dbReference>
<dbReference type="InterPro" id="IPR034660">
    <property type="entry name" value="DinB/YfiT-like"/>
</dbReference>
<protein>
    <recommendedName>
        <fullName evidence="5">DinB family protein</fullName>
    </recommendedName>
</protein>
<dbReference type="Gene3D" id="1.20.120.450">
    <property type="entry name" value="dinb family like domain"/>
    <property type="match status" value="1"/>
</dbReference>
<dbReference type="Pfam" id="PF05163">
    <property type="entry name" value="DinB"/>
    <property type="match status" value="1"/>
</dbReference>
<dbReference type="Proteomes" id="UP000058660">
    <property type="component" value="Chromosome"/>
</dbReference>
<name>A0ABM5VLU2_THEA5</name>
<comment type="similarity">
    <text evidence="1">Belongs to the DinB family.</text>
</comment>
<keyword evidence="2" id="KW-0479">Metal-binding</keyword>
<dbReference type="EMBL" id="CP010822">
    <property type="protein sequence ID" value="ALJ91115.1"/>
    <property type="molecule type" value="Genomic_DNA"/>
</dbReference>
<accession>A0ABM5VLU2</accession>
<evidence type="ECO:0008006" key="5">
    <source>
        <dbReference type="Google" id="ProtNLM"/>
    </source>
</evidence>
<sequence length="68" mass="7392">MGRATGASLQGPVDENQVVALHDAPEKRYPLGDLLWHASLHEARHGAQVALLLRVLGQEPPRFGPLFS</sequence>
<evidence type="ECO:0000256" key="2">
    <source>
        <dbReference type="ARBA" id="ARBA00022723"/>
    </source>
</evidence>
<proteinExistence type="inferred from homology"/>
<gene>
    <name evidence="3" type="ORF">TO73_1271</name>
</gene>
<reference evidence="4" key="1">
    <citation type="journal article" date="2015" name="PLoS ONE">
        <title>Complete Genome Sequence of Thermus aquaticus Y51MC23.</title>
        <authorList>
            <person name="Brumm P.J."/>
            <person name="Monsma S."/>
            <person name="Keough B."/>
            <person name="Jasinovica S."/>
            <person name="Ferguson E."/>
            <person name="Schoenfeld T."/>
            <person name="Lodes M."/>
            <person name="Mead D.A."/>
        </authorList>
    </citation>
    <scope>NUCLEOTIDE SEQUENCE [LARGE SCALE GENOMIC DNA]</scope>
    <source>
        <strain evidence="4">BAA-2747 / Y51MC23</strain>
    </source>
</reference>
<evidence type="ECO:0000313" key="4">
    <source>
        <dbReference type="Proteomes" id="UP000058660"/>
    </source>
</evidence>
<evidence type="ECO:0000313" key="3">
    <source>
        <dbReference type="EMBL" id="ALJ91115.1"/>
    </source>
</evidence>